<evidence type="ECO:0000313" key="2">
    <source>
        <dbReference type="EMBL" id="GAA5057827.1"/>
    </source>
</evidence>
<proteinExistence type="predicted"/>
<protein>
    <recommendedName>
        <fullName evidence="1">Mce/MlaD domain-containing protein</fullName>
    </recommendedName>
</protein>
<dbReference type="Pfam" id="PF02470">
    <property type="entry name" value="MlaD"/>
    <property type="match status" value="1"/>
</dbReference>
<comment type="caution">
    <text evidence="2">The sequence shown here is derived from an EMBL/GenBank/DDBJ whole genome shotgun (WGS) entry which is preliminary data.</text>
</comment>
<feature type="domain" description="Mce/MlaD" evidence="1">
    <location>
        <begin position="38"/>
        <end position="110"/>
    </location>
</feature>
<dbReference type="RefSeq" id="WP_345496739.1">
    <property type="nucleotide sequence ID" value="NZ_BAABJM010000003.1"/>
</dbReference>
<dbReference type="EMBL" id="BAABJM010000003">
    <property type="protein sequence ID" value="GAA5057827.1"/>
    <property type="molecule type" value="Genomic_DNA"/>
</dbReference>
<keyword evidence="3" id="KW-1185">Reference proteome</keyword>
<accession>A0ABP9KIA2</accession>
<sequence>MKVSSLLSLGSIAAITVLGAGYLTFGVLEQHGFDNYAETTMVLRDSTGLFAGSPVLLSGIEIGDVTSIDRTVEGVVVKMRMDTKFPVPVSSSVTIANLSALGEPYVQFVPDSDQGPYLRDGQTVDTEQVRLPMSIPQMSQLLGRLLRQLDPGAVGSLIQTVSTAYDGTEALVPSLARSTDLLAAALVAGAPTLGNLFEQLQKIAPDMSWTQSAMSEAAPNFTEFGGSVDQVADAVGRLFETGDSPRMYLEGNGLVPFLEKLRKWIEEAGPDLAPLAPALTPVTNGLLALAPRLDISNMISQTLDGLGDPGAIRVRITVK</sequence>
<evidence type="ECO:0000313" key="3">
    <source>
        <dbReference type="Proteomes" id="UP001500603"/>
    </source>
</evidence>
<dbReference type="PANTHER" id="PTHR33371">
    <property type="entry name" value="INTERMEMBRANE PHOSPHOLIPID TRANSPORT SYSTEM BINDING PROTEIN MLAD-RELATED"/>
    <property type="match status" value="1"/>
</dbReference>
<dbReference type="InterPro" id="IPR003399">
    <property type="entry name" value="Mce/MlaD"/>
</dbReference>
<dbReference type="Proteomes" id="UP001500603">
    <property type="component" value="Unassembled WGS sequence"/>
</dbReference>
<dbReference type="PANTHER" id="PTHR33371:SF16">
    <property type="entry name" value="MCE-FAMILY PROTEIN MCE3F"/>
    <property type="match status" value="1"/>
</dbReference>
<evidence type="ECO:0000259" key="1">
    <source>
        <dbReference type="Pfam" id="PF02470"/>
    </source>
</evidence>
<name>A0ABP9KIA2_9NOCA</name>
<gene>
    <name evidence="2" type="ORF">GCM10023318_36510</name>
</gene>
<reference evidence="3" key="1">
    <citation type="journal article" date="2019" name="Int. J. Syst. Evol. Microbiol.">
        <title>The Global Catalogue of Microorganisms (GCM) 10K type strain sequencing project: providing services to taxonomists for standard genome sequencing and annotation.</title>
        <authorList>
            <consortium name="The Broad Institute Genomics Platform"/>
            <consortium name="The Broad Institute Genome Sequencing Center for Infectious Disease"/>
            <person name="Wu L."/>
            <person name="Ma J."/>
        </authorList>
    </citation>
    <scope>NUCLEOTIDE SEQUENCE [LARGE SCALE GENOMIC DNA]</scope>
    <source>
        <strain evidence="3">JCM 18298</strain>
    </source>
</reference>
<dbReference type="InterPro" id="IPR052336">
    <property type="entry name" value="MlaD_Phospholipid_Transporter"/>
</dbReference>
<organism evidence="2 3">
    <name type="scientific">Nocardia callitridis</name>
    <dbReference type="NCBI Taxonomy" id="648753"/>
    <lineage>
        <taxon>Bacteria</taxon>
        <taxon>Bacillati</taxon>
        <taxon>Actinomycetota</taxon>
        <taxon>Actinomycetes</taxon>
        <taxon>Mycobacteriales</taxon>
        <taxon>Nocardiaceae</taxon>
        <taxon>Nocardia</taxon>
    </lineage>
</organism>